<dbReference type="KEGG" id="gog:C1280_18605"/>
<evidence type="ECO:0000313" key="3">
    <source>
        <dbReference type="Proteomes" id="UP000245802"/>
    </source>
</evidence>
<dbReference type="SUPFAM" id="SSF51735">
    <property type="entry name" value="NAD(P)-binding Rossmann-fold domains"/>
    <property type="match status" value="1"/>
</dbReference>
<dbReference type="OrthoDB" id="9795501at2"/>
<keyword evidence="3" id="KW-1185">Reference proteome</keyword>
<proteinExistence type="predicted"/>
<evidence type="ECO:0000313" key="2">
    <source>
        <dbReference type="EMBL" id="AWM38802.1"/>
    </source>
</evidence>
<dbReference type="PANTHER" id="PTHR43245:SF55">
    <property type="entry name" value="NAD(P)-BINDING DOMAIN-CONTAINING PROTEIN"/>
    <property type="match status" value="1"/>
</dbReference>
<dbReference type="Pfam" id="PF01370">
    <property type="entry name" value="Epimerase"/>
    <property type="match status" value="1"/>
</dbReference>
<dbReference type="Proteomes" id="UP000245802">
    <property type="component" value="Chromosome"/>
</dbReference>
<name>A0A2Z3H3A2_9BACT</name>
<dbReference type="PROSITE" id="PS00061">
    <property type="entry name" value="ADH_SHORT"/>
    <property type="match status" value="1"/>
</dbReference>
<dbReference type="PANTHER" id="PTHR43245">
    <property type="entry name" value="BIFUNCTIONAL POLYMYXIN RESISTANCE PROTEIN ARNA"/>
    <property type="match status" value="1"/>
</dbReference>
<dbReference type="InterPro" id="IPR001509">
    <property type="entry name" value="Epimerase_deHydtase"/>
</dbReference>
<gene>
    <name evidence="2" type="ORF">C1280_18605</name>
</gene>
<protein>
    <submittedName>
        <fullName evidence="2">NAD(P)-dependent oxidoreductase</fullName>
    </submittedName>
</protein>
<dbReference type="InterPro" id="IPR050177">
    <property type="entry name" value="Lipid_A_modif_metabolic_enz"/>
</dbReference>
<dbReference type="InterPro" id="IPR036291">
    <property type="entry name" value="NAD(P)-bd_dom_sf"/>
</dbReference>
<dbReference type="EMBL" id="CP025958">
    <property type="protein sequence ID" value="AWM38802.1"/>
    <property type="molecule type" value="Genomic_DNA"/>
</dbReference>
<reference evidence="2 3" key="1">
    <citation type="submission" date="2018-01" db="EMBL/GenBank/DDBJ databases">
        <title>G. obscuriglobus.</title>
        <authorList>
            <person name="Franke J."/>
            <person name="Blomberg W."/>
            <person name="Selmecki A."/>
        </authorList>
    </citation>
    <scope>NUCLEOTIDE SEQUENCE [LARGE SCALE GENOMIC DNA]</scope>
    <source>
        <strain evidence="2 3">DSM 5831</strain>
    </source>
</reference>
<evidence type="ECO:0000259" key="1">
    <source>
        <dbReference type="Pfam" id="PF01370"/>
    </source>
</evidence>
<accession>A0A2Z3H3A2</accession>
<dbReference type="Gene3D" id="3.40.50.720">
    <property type="entry name" value="NAD(P)-binding Rossmann-like Domain"/>
    <property type="match status" value="1"/>
</dbReference>
<feature type="domain" description="NAD-dependent epimerase/dehydratase" evidence="1">
    <location>
        <begin position="23"/>
        <end position="194"/>
    </location>
</feature>
<dbReference type="AlphaFoldDB" id="A0A2Z3H3A2"/>
<sequence>MNAPDGNTRRREYNEVMSTPKRILVTGSAGRIGRAAVSELVARGHTVVGFDLHPTPGLSADRSVVAPLADVAALRRAATGADVIIHLAATPDDARFPRGAAPDDGDNFLSDLVPGNIVGPYEVMEAARVLKVPRVVLASTGQVVAGYFQDGTLPIAPDVLPRPRYLYACTKVFLEALGQVYANEHGITVLAVRLGWCPRPGQEEEFRQSDFGPDVYLSPGDAGRFFAATVEAPALPPFGVVYSTSRHVRKHMYDLTPAQKLLGWEPRDQWPEGSGE</sequence>
<dbReference type="InterPro" id="IPR020904">
    <property type="entry name" value="Sc_DH/Rdtase_CS"/>
</dbReference>
<organism evidence="2 3">
    <name type="scientific">Gemmata obscuriglobus</name>
    <dbReference type="NCBI Taxonomy" id="114"/>
    <lineage>
        <taxon>Bacteria</taxon>
        <taxon>Pseudomonadati</taxon>
        <taxon>Planctomycetota</taxon>
        <taxon>Planctomycetia</taxon>
        <taxon>Gemmatales</taxon>
        <taxon>Gemmataceae</taxon>
        <taxon>Gemmata</taxon>
    </lineage>
</organism>